<dbReference type="GO" id="GO:0000978">
    <property type="term" value="F:RNA polymerase II cis-regulatory region sequence-specific DNA binding"/>
    <property type="evidence" value="ECO:0007669"/>
    <property type="project" value="TreeGrafter"/>
</dbReference>
<evidence type="ECO:0000256" key="4">
    <source>
        <dbReference type="PROSITE-ProRule" id="PRU00042"/>
    </source>
</evidence>
<organism evidence="7 8">
    <name type="scientific">Fusarium globosum</name>
    <dbReference type="NCBI Taxonomy" id="78864"/>
    <lineage>
        <taxon>Eukaryota</taxon>
        <taxon>Fungi</taxon>
        <taxon>Dikarya</taxon>
        <taxon>Ascomycota</taxon>
        <taxon>Pezizomycotina</taxon>
        <taxon>Sordariomycetes</taxon>
        <taxon>Hypocreomycetidae</taxon>
        <taxon>Hypocreales</taxon>
        <taxon>Nectriaceae</taxon>
        <taxon>Fusarium</taxon>
        <taxon>Fusarium fujikuroi species complex</taxon>
    </lineage>
</organism>
<evidence type="ECO:0000259" key="6">
    <source>
        <dbReference type="PROSITE" id="PS50157"/>
    </source>
</evidence>
<dbReference type="AlphaFoldDB" id="A0A8H5XSZ7"/>
<keyword evidence="3" id="KW-0862">Zinc</keyword>
<gene>
    <name evidence="7" type="ORF">FGLOB1_11751</name>
</gene>
<evidence type="ECO:0000256" key="1">
    <source>
        <dbReference type="ARBA" id="ARBA00022723"/>
    </source>
</evidence>
<evidence type="ECO:0000256" key="5">
    <source>
        <dbReference type="SAM" id="MobiDB-lite"/>
    </source>
</evidence>
<dbReference type="PANTHER" id="PTHR23235">
    <property type="entry name" value="KRUEPPEL-LIKE TRANSCRIPTION FACTOR"/>
    <property type="match status" value="1"/>
</dbReference>
<dbReference type="Pfam" id="PF00096">
    <property type="entry name" value="zf-C2H2"/>
    <property type="match status" value="1"/>
</dbReference>
<protein>
    <submittedName>
        <fullName evidence="7">Zinc finger protein odd-paired-like (Opl)</fullName>
    </submittedName>
</protein>
<evidence type="ECO:0000256" key="3">
    <source>
        <dbReference type="ARBA" id="ARBA00022833"/>
    </source>
</evidence>
<dbReference type="InterPro" id="IPR036236">
    <property type="entry name" value="Znf_C2H2_sf"/>
</dbReference>
<keyword evidence="1" id="KW-0479">Metal-binding</keyword>
<sequence length="344" mass="38925">MGIPIISSVQVLRLELSMESTYSMEGQCFVPLDTGFTFASSPDAPLTPTSSPRSEWMESGPLDFNHLYNNAYLWINTTFSSPSFMSDTMRPEARDLSYQHVHQQNISMDYQHMQHTNTVDIAPVSPISPFAMPNAAGTCDSYSDVSTMPSPQALSRLGSISSMSSWSCSIDSESSDHSETRHSDVSNCLGPDPYASPLHTSRSICEMRSPPVMRNLSKENSVSLQRRVPKPRDQPFRATLPAGTKIIKKATGECDYPGCNKAFRRIEHLKRHKQAKHGEGENNFSCEFCGKDNFNRWDNLQTHRRLHTRNNKRYRSIKFVPAAVAIIEEEDLTRKRRVTLRSRR</sequence>
<dbReference type="Proteomes" id="UP000532311">
    <property type="component" value="Unassembled WGS sequence"/>
</dbReference>
<proteinExistence type="predicted"/>
<keyword evidence="2 4" id="KW-0863">Zinc-finger</keyword>
<evidence type="ECO:0000256" key="2">
    <source>
        <dbReference type="ARBA" id="ARBA00022771"/>
    </source>
</evidence>
<dbReference type="GO" id="GO:0000981">
    <property type="term" value="F:DNA-binding transcription factor activity, RNA polymerase II-specific"/>
    <property type="evidence" value="ECO:0007669"/>
    <property type="project" value="TreeGrafter"/>
</dbReference>
<dbReference type="GO" id="GO:0008270">
    <property type="term" value="F:zinc ion binding"/>
    <property type="evidence" value="ECO:0007669"/>
    <property type="project" value="UniProtKB-KW"/>
</dbReference>
<feature type="compositionally biased region" description="Basic and acidic residues" evidence="5">
    <location>
        <begin position="174"/>
        <end position="184"/>
    </location>
</feature>
<accession>A0A8H5XSZ7</accession>
<evidence type="ECO:0000313" key="8">
    <source>
        <dbReference type="Proteomes" id="UP000532311"/>
    </source>
</evidence>
<dbReference type="InterPro" id="IPR013087">
    <property type="entry name" value="Znf_C2H2_type"/>
</dbReference>
<dbReference type="PROSITE" id="PS00028">
    <property type="entry name" value="ZINC_FINGER_C2H2_1"/>
    <property type="match status" value="1"/>
</dbReference>
<dbReference type="SUPFAM" id="SSF57667">
    <property type="entry name" value="beta-beta-alpha zinc fingers"/>
    <property type="match status" value="1"/>
</dbReference>
<comment type="caution">
    <text evidence="7">The sequence shown here is derived from an EMBL/GenBank/DDBJ whole genome shotgun (WGS) entry which is preliminary data.</text>
</comment>
<reference evidence="7 8" key="1">
    <citation type="submission" date="2020-05" db="EMBL/GenBank/DDBJ databases">
        <title>Identification and distribution of gene clusters putatively required for synthesis of sphingolipid metabolism inhibitors in phylogenetically diverse species of the filamentous fungus Fusarium.</title>
        <authorList>
            <person name="Kim H.-S."/>
            <person name="Busman M."/>
            <person name="Brown D.W."/>
            <person name="Divon H."/>
            <person name="Uhlig S."/>
            <person name="Proctor R.H."/>
        </authorList>
    </citation>
    <scope>NUCLEOTIDE SEQUENCE [LARGE SCALE GENOMIC DNA]</scope>
    <source>
        <strain evidence="7 8">NRRL 26131</strain>
    </source>
</reference>
<name>A0A8H5XSZ7_9HYPO</name>
<dbReference type="EMBL" id="JAAQPF010000625">
    <property type="protein sequence ID" value="KAF5698852.1"/>
    <property type="molecule type" value="Genomic_DNA"/>
</dbReference>
<dbReference type="PANTHER" id="PTHR23235:SF120">
    <property type="entry name" value="KRUPPEL-LIKE FACTOR 15"/>
    <property type="match status" value="1"/>
</dbReference>
<dbReference type="Gene3D" id="3.30.160.60">
    <property type="entry name" value="Classic Zinc Finger"/>
    <property type="match status" value="2"/>
</dbReference>
<dbReference type="PROSITE" id="PS50157">
    <property type="entry name" value="ZINC_FINGER_C2H2_2"/>
    <property type="match status" value="2"/>
</dbReference>
<keyword evidence="8" id="KW-1185">Reference proteome</keyword>
<feature type="domain" description="C2H2-type" evidence="6">
    <location>
        <begin position="284"/>
        <end position="312"/>
    </location>
</feature>
<dbReference type="SMART" id="SM00355">
    <property type="entry name" value="ZnF_C2H2"/>
    <property type="match status" value="2"/>
</dbReference>
<evidence type="ECO:0000313" key="7">
    <source>
        <dbReference type="EMBL" id="KAF5698852.1"/>
    </source>
</evidence>
<feature type="domain" description="C2H2-type" evidence="6">
    <location>
        <begin position="252"/>
        <end position="282"/>
    </location>
</feature>
<feature type="region of interest" description="Disordered" evidence="5">
    <location>
        <begin position="171"/>
        <end position="194"/>
    </location>
</feature>